<organism evidence="2 3">
    <name type="scientific">Polyplax serrata</name>
    <name type="common">Common mouse louse</name>
    <dbReference type="NCBI Taxonomy" id="468196"/>
    <lineage>
        <taxon>Eukaryota</taxon>
        <taxon>Metazoa</taxon>
        <taxon>Ecdysozoa</taxon>
        <taxon>Arthropoda</taxon>
        <taxon>Hexapoda</taxon>
        <taxon>Insecta</taxon>
        <taxon>Pterygota</taxon>
        <taxon>Neoptera</taxon>
        <taxon>Paraneoptera</taxon>
        <taxon>Psocodea</taxon>
        <taxon>Troctomorpha</taxon>
        <taxon>Phthiraptera</taxon>
        <taxon>Anoplura</taxon>
        <taxon>Polyplacidae</taxon>
        <taxon>Polyplax</taxon>
    </lineage>
</organism>
<accession>A0AAN8P142</accession>
<dbReference type="InterPro" id="IPR013106">
    <property type="entry name" value="Ig_V-set"/>
</dbReference>
<dbReference type="EMBL" id="JAWJWE010000003">
    <property type="protein sequence ID" value="KAK6638619.1"/>
    <property type="molecule type" value="Genomic_DNA"/>
</dbReference>
<evidence type="ECO:0000313" key="3">
    <source>
        <dbReference type="Proteomes" id="UP001372834"/>
    </source>
</evidence>
<dbReference type="SMART" id="SM00409">
    <property type="entry name" value="IG"/>
    <property type="match status" value="1"/>
</dbReference>
<dbReference type="Pfam" id="PF07686">
    <property type="entry name" value="V-set"/>
    <property type="match status" value="1"/>
</dbReference>
<dbReference type="PANTHER" id="PTHR23278:SF25">
    <property type="entry name" value="GH14967P"/>
    <property type="match status" value="1"/>
</dbReference>
<name>A0AAN8P142_POLSC</name>
<dbReference type="InterPro" id="IPR013783">
    <property type="entry name" value="Ig-like_fold"/>
</dbReference>
<dbReference type="PROSITE" id="PS50835">
    <property type="entry name" value="IG_LIKE"/>
    <property type="match status" value="1"/>
</dbReference>
<sequence>MLTGSHREQRFGYISGSENLKITTVSRPVLCLPTGHQDHMVYALPNIPLYQVTAVQGDPVYMPCNISTSEEGDAVVIVLWYREDLGTPIYTVDTRDRSILQADRWSADNVFANRAYFMPDKVPAELGVDHVKESDAGVYRCRVDFRKAQTRNTRVNLTVIEGKQKTFQIWRLDSNLL</sequence>
<dbReference type="SUPFAM" id="SSF48726">
    <property type="entry name" value="Immunoglobulin"/>
    <property type="match status" value="1"/>
</dbReference>
<comment type="caution">
    <text evidence="2">The sequence shown here is derived from an EMBL/GenBank/DDBJ whole genome shotgun (WGS) entry which is preliminary data.</text>
</comment>
<proteinExistence type="predicted"/>
<protein>
    <recommendedName>
        <fullName evidence="1">Ig-like domain-containing protein</fullName>
    </recommendedName>
</protein>
<dbReference type="Gene3D" id="2.60.40.10">
    <property type="entry name" value="Immunoglobulins"/>
    <property type="match status" value="1"/>
</dbReference>
<dbReference type="Proteomes" id="UP001372834">
    <property type="component" value="Unassembled WGS sequence"/>
</dbReference>
<dbReference type="PANTHER" id="PTHR23278">
    <property type="entry name" value="SIDESTEP PROTEIN"/>
    <property type="match status" value="1"/>
</dbReference>
<dbReference type="InterPro" id="IPR003599">
    <property type="entry name" value="Ig_sub"/>
</dbReference>
<feature type="domain" description="Ig-like" evidence="1">
    <location>
        <begin position="45"/>
        <end position="158"/>
    </location>
</feature>
<evidence type="ECO:0000313" key="2">
    <source>
        <dbReference type="EMBL" id="KAK6638619.1"/>
    </source>
</evidence>
<dbReference type="AlphaFoldDB" id="A0AAN8P142"/>
<reference evidence="2 3" key="1">
    <citation type="submission" date="2023-10" db="EMBL/GenBank/DDBJ databases">
        <title>Genomes of two closely related lineages of the louse Polyplax serrata with different host specificities.</title>
        <authorList>
            <person name="Martinu J."/>
            <person name="Tarabai H."/>
            <person name="Stefka J."/>
            <person name="Hypsa V."/>
        </authorList>
    </citation>
    <scope>NUCLEOTIDE SEQUENCE [LARGE SCALE GENOMIC DNA]</scope>
    <source>
        <strain evidence="2">HR10_N</strain>
    </source>
</reference>
<dbReference type="InterPro" id="IPR036179">
    <property type="entry name" value="Ig-like_dom_sf"/>
</dbReference>
<evidence type="ECO:0000259" key="1">
    <source>
        <dbReference type="PROSITE" id="PS50835"/>
    </source>
</evidence>
<dbReference type="InterPro" id="IPR007110">
    <property type="entry name" value="Ig-like_dom"/>
</dbReference>
<gene>
    <name evidence="2" type="ORF">RUM43_006886</name>
</gene>